<sequence>MRDMVLWDFGASLSTQTVSNKFIGKLYTVRVDPMTCNNDVNKT</sequence>
<organism evidence="2 3">
    <name type="scientific">Phytophthora cactorum</name>
    <dbReference type="NCBI Taxonomy" id="29920"/>
    <lineage>
        <taxon>Eukaryota</taxon>
        <taxon>Sar</taxon>
        <taxon>Stramenopiles</taxon>
        <taxon>Oomycota</taxon>
        <taxon>Peronosporomycetes</taxon>
        <taxon>Peronosporales</taxon>
        <taxon>Peronosporaceae</taxon>
        <taxon>Phytophthora</taxon>
    </lineage>
</organism>
<gene>
    <name evidence="1" type="ORF">PC113_g6073</name>
    <name evidence="2" type="ORF">PC117_g7961</name>
</gene>
<protein>
    <submittedName>
        <fullName evidence="2">Uncharacterized protein</fullName>
    </submittedName>
</protein>
<evidence type="ECO:0000313" key="3">
    <source>
        <dbReference type="Proteomes" id="UP000736787"/>
    </source>
</evidence>
<dbReference type="AlphaFoldDB" id="A0A8T1LEV2"/>
<dbReference type="Proteomes" id="UP000735874">
    <property type="component" value="Unassembled WGS sequence"/>
</dbReference>
<evidence type="ECO:0000313" key="1">
    <source>
        <dbReference type="EMBL" id="KAG2862714.1"/>
    </source>
</evidence>
<dbReference type="Proteomes" id="UP000736787">
    <property type="component" value="Unassembled WGS sequence"/>
</dbReference>
<dbReference type="EMBL" id="RCMK01000167">
    <property type="protein sequence ID" value="KAG2946072.1"/>
    <property type="molecule type" value="Genomic_DNA"/>
</dbReference>
<accession>A0A8T1LEV2</accession>
<name>A0A8T1LEV2_9STRA</name>
<comment type="caution">
    <text evidence="2">The sequence shown here is derived from an EMBL/GenBank/DDBJ whole genome shotgun (WGS) entry which is preliminary data.</text>
</comment>
<reference evidence="2" key="1">
    <citation type="submission" date="2018-10" db="EMBL/GenBank/DDBJ databases">
        <title>Effector identification in a new, highly contiguous assembly of the strawberry crown rot pathogen Phytophthora cactorum.</title>
        <authorList>
            <person name="Armitage A.D."/>
            <person name="Nellist C.F."/>
            <person name="Bates H."/>
            <person name="Vickerstaff R.J."/>
            <person name="Harrison R.J."/>
        </authorList>
    </citation>
    <scope>NUCLEOTIDE SEQUENCE</scope>
    <source>
        <strain evidence="1">15-7</strain>
        <strain evidence="2">4040</strain>
    </source>
</reference>
<proteinExistence type="predicted"/>
<dbReference type="EMBL" id="RCMG01000121">
    <property type="protein sequence ID" value="KAG2862714.1"/>
    <property type="molecule type" value="Genomic_DNA"/>
</dbReference>
<evidence type="ECO:0000313" key="2">
    <source>
        <dbReference type="EMBL" id="KAG2946072.1"/>
    </source>
</evidence>